<dbReference type="Pfam" id="PF13855">
    <property type="entry name" value="LRR_8"/>
    <property type="match status" value="1"/>
</dbReference>
<gene>
    <name evidence="7" type="primary">LOC115884556</name>
</gene>
<dbReference type="SUPFAM" id="SSF52058">
    <property type="entry name" value="L domain-like"/>
    <property type="match status" value="1"/>
</dbReference>
<sequence length="439" mass="50522">MMRVVQHCYVIISAIIIVCQTSSNELREIQCPEYCDCDVYQDLNRAVCQNQNLVTLELGIPEGVRWLDISFNQIKELTDGQFVELHLTDLKLLNLSNNKLYDIHFNAFKGLEHLKTLDLSFNAVEYFNEAWFESLSSLEGLYLRGNKLKSINKQPLISLKNLRELDISQCGIIHLNSNIFSNIPRLQYLDISDNYLTTLRIAIIKPLKNLTNFIVSNNNFICSEDGFNQVKKYTKVHNITYIDPCSLAKTTFEINNEPVKFQKMMMEDDFETTTLIRAPKNLWLSEPNDVNETCNCDTGNSTNSTSSMVKEPKALLLYIIEVSPWLVISVTFFYGFFIGIIIACCSYRCLNTKRMPKRNNVTIENAYVNTDDIIYDQPNMNDKPSQSSRNGTLFKFALNKLRQSTASTFNDANDNEELMLYEFVSNSTPMPPRKDYVIE</sequence>
<protein>
    <submittedName>
        <fullName evidence="7">Leucine-rich repeats and immunoglobulin-like domains protein 3</fullName>
    </submittedName>
</protein>
<accession>A0A6J2Y5Y8</accession>
<dbReference type="InterPro" id="IPR001611">
    <property type="entry name" value="Leu-rich_rpt"/>
</dbReference>
<dbReference type="Pfam" id="PF00560">
    <property type="entry name" value="LRR_1"/>
    <property type="match status" value="2"/>
</dbReference>
<keyword evidence="4" id="KW-0812">Transmembrane</keyword>
<proteinExistence type="predicted"/>
<evidence type="ECO:0000256" key="3">
    <source>
        <dbReference type="ARBA" id="ARBA00022737"/>
    </source>
</evidence>
<dbReference type="Proteomes" id="UP000504635">
    <property type="component" value="Unplaced"/>
</dbReference>
<keyword evidence="1" id="KW-0433">Leucine-rich repeat</keyword>
<evidence type="ECO:0000256" key="5">
    <source>
        <dbReference type="SAM" id="SignalP"/>
    </source>
</evidence>
<reference evidence="7" key="1">
    <citation type="submission" date="2025-08" db="UniProtKB">
        <authorList>
            <consortium name="RefSeq"/>
        </authorList>
    </citation>
    <scope>IDENTIFICATION</scope>
    <source>
        <tissue evidence="7">Gonads</tissue>
    </source>
</reference>
<evidence type="ECO:0000256" key="2">
    <source>
        <dbReference type="ARBA" id="ARBA00022729"/>
    </source>
</evidence>
<feature type="chain" id="PRO_5026983595" evidence="5">
    <location>
        <begin position="24"/>
        <end position="439"/>
    </location>
</feature>
<dbReference type="InParanoid" id="A0A6J2Y5Y8"/>
<keyword evidence="4" id="KW-1133">Transmembrane helix</keyword>
<dbReference type="OrthoDB" id="4691307at2759"/>
<organism evidence="6 7">
    <name type="scientific">Sitophilus oryzae</name>
    <name type="common">Rice weevil</name>
    <name type="synonym">Curculio oryzae</name>
    <dbReference type="NCBI Taxonomy" id="7048"/>
    <lineage>
        <taxon>Eukaryota</taxon>
        <taxon>Metazoa</taxon>
        <taxon>Ecdysozoa</taxon>
        <taxon>Arthropoda</taxon>
        <taxon>Hexapoda</taxon>
        <taxon>Insecta</taxon>
        <taxon>Pterygota</taxon>
        <taxon>Neoptera</taxon>
        <taxon>Endopterygota</taxon>
        <taxon>Coleoptera</taxon>
        <taxon>Polyphaga</taxon>
        <taxon>Cucujiformia</taxon>
        <taxon>Curculionidae</taxon>
        <taxon>Dryophthorinae</taxon>
        <taxon>Sitophilus</taxon>
    </lineage>
</organism>
<dbReference type="AlphaFoldDB" id="A0A6J2Y5Y8"/>
<keyword evidence="4" id="KW-0472">Membrane</keyword>
<dbReference type="KEGG" id="soy:115884556"/>
<dbReference type="Gene3D" id="3.80.10.10">
    <property type="entry name" value="Ribonuclease Inhibitor"/>
    <property type="match status" value="1"/>
</dbReference>
<dbReference type="RefSeq" id="XP_030759037.1">
    <property type="nucleotide sequence ID" value="XM_030903177.1"/>
</dbReference>
<feature type="transmembrane region" description="Helical" evidence="4">
    <location>
        <begin position="325"/>
        <end position="350"/>
    </location>
</feature>
<evidence type="ECO:0000256" key="1">
    <source>
        <dbReference type="ARBA" id="ARBA00022614"/>
    </source>
</evidence>
<dbReference type="PANTHER" id="PTHR45842">
    <property type="entry name" value="SYNAPTIC ADHESION-LIKE MOLECULE SALM"/>
    <property type="match status" value="1"/>
</dbReference>
<dbReference type="InterPro" id="IPR003591">
    <property type="entry name" value="Leu-rich_rpt_typical-subtyp"/>
</dbReference>
<dbReference type="GeneID" id="115884556"/>
<evidence type="ECO:0000256" key="4">
    <source>
        <dbReference type="SAM" id="Phobius"/>
    </source>
</evidence>
<dbReference type="InterPro" id="IPR050467">
    <property type="entry name" value="LRFN"/>
</dbReference>
<dbReference type="GO" id="GO:0016020">
    <property type="term" value="C:membrane"/>
    <property type="evidence" value="ECO:0007669"/>
    <property type="project" value="UniProtKB-SubCell"/>
</dbReference>
<name>A0A6J2Y5Y8_SITOR</name>
<evidence type="ECO:0000313" key="6">
    <source>
        <dbReference type="Proteomes" id="UP000504635"/>
    </source>
</evidence>
<evidence type="ECO:0000313" key="7">
    <source>
        <dbReference type="RefSeq" id="XP_030759037.1"/>
    </source>
</evidence>
<keyword evidence="2 5" id="KW-0732">Signal</keyword>
<dbReference type="SMART" id="SM00369">
    <property type="entry name" value="LRR_TYP"/>
    <property type="match status" value="5"/>
</dbReference>
<feature type="signal peptide" evidence="5">
    <location>
        <begin position="1"/>
        <end position="23"/>
    </location>
</feature>
<keyword evidence="6" id="KW-1185">Reference proteome</keyword>
<dbReference type="InterPro" id="IPR032675">
    <property type="entry name" value="LRR_dom_sf"/>
</dbReference>
<dbReference type="PANTHER" id="PTHR45842:SF22">
    <property type="entry name" value="INSULIN-LIKE GROWTH FACTOR-BINDING PROTEIN COMPLEX ACID LABILE SUBUNIT ISOFORM X1"/>
    <property type="match status" value="1"/>
</dbReference>
<keyword evidence="3" id="KW-0677">Repeat</keyword>